<evidence type="ECO:0000313" key="1">
    <source>
        <dbReference type="EMBL" id="KAK2884303.1"/>
    </source>
</evidence>
<comment type="caution">
    <text evidence="1">The sequence shown here is derived from an EMBL/GenBank/DDBJ whole genome shotgun (WGS) entry which is preliminary data.</text>
</comment>
<dbReference type="AlphaFoldDB" id="A0AA88THL1"/>
<sequence>MKHCNQDGAADPSDADVIRTISSDAKTTYRRRQQIMRGAETQVRYKQKKGADLENILFWSLPELDEKLSVML</sequence>
<protein>
    <submittedName>
        <fullName evidence="1">Uncharacterized protein</fullName>
    </submittedName>
</protein>
<reference evidence="1" key="1">
    <citation type="submission" date="2023-08" db="EMBL/GenBank/DDBJ databases">
        <title>Chromosome-level Genome Assembly of mud carp (Cirrhinus molitorella).</title>
        <authorList>
            <person name="Liu H."/>
        </authorList>
    </citation>
    <scope>NUCLEOTIDE SEQUENCE</scope>
    <source>
        <strain evidence="1">Prfri</strain>
        <tissue evidence="1">Muscle</tissue>
    </source>
</reference>
<dbReference type="Proteomes" id="UP001187343">
    <property type="component" value="Unassembled WGS sequence"/>
</dbReference>
<gene>
    <name evidence="1" type="ORF">Q8A67_017940</name>
</gene>
<accession>A0AA88THL1</accession>
<proteinExistence type="predicted"/>
<organism evidence="1 2">
    <name type="scientific">Cirrhinus molitorella</name>
    <name type="common">mud carp</name>
    <dbReference type="NCBI Taxonomy" id="172907"/>
    <lineage>
        <taxon>Eukaryota</taxon>
        <taxon>Metazoa</taxon>
        <taxon>Chordata</taxon>
        <taxon>Craniata</taxon>
        <taxon>Vertebrata</taxon>
        <taxon>Euteleostomi</taxon>
        <taxon>Actinopterygii</taxon>
        <taxon>Neopterygii</taxon>
        <taxon>Teleostei</taxon>
        <taxon>Ostariophysi</taxon>
        <taxon>Cypriniformes</taxon>
        <taxon>Cyprinidae</taxon>
        <taxon>Labeoninae</taxon>
        <taxon>Labeonini</taxon>
        <taxon>Cirrhinus</taxon>
    </lineage>
</organism>
<name>A0AA88THL1_9TELE</name>
<evidence type="ECO:0000313" key="2">
    <source>
        <dbReference type="Proteomes" id="UP001187343"/>
    </source>
</evidence>
<keyword evidence="2" id="KW-1185">Reference proteome</keyword>
<dbReference type="EMBL" id="JAUYZG010000017">
    <property type="protein sequence ID" value="KAK2884303.1"/>
    <property type="molecule type" value="Genomic_DNA"/>
</dbReference>